<dbReference type="EMBL" id="CAJOBC010000735">
    <property type="protein sequence ID" value="CAF3620179.1"/>
    <property type="molecule type" value="Genomic_DNA"/>
</dbReference>
<dbReference type="OrthoDB" id="2499658at2759"/>
<evidence type="ECO:0000313" key="2">
    <source>
        <dbReference type="EMBL" id="CAF3620179.1"/>
    </source>
</evidence>
<gene>
    <name evidence="1" type="ORF">GPM918_LOCUS5160</name>
    <name evidence="2" type="ORF">SRO942_LOCUS5160</name>
</gene>
<dbReference type="EMBL" id="CAJNOQ010000735">
    <property type="protein sequence ID" value="CAF0833096.1"/>
    <property type="molecule type" value="Genomic_DNA"/>
</dbReference>
<reference evidence="1" key="1">
    <citation type="submission" date="2021-02" db="EMBL/GenBank/DDBJ databases">
        <authorList>
            <person name="Nowell W R."/>
        </authorList>
    </citation>
    <scope>NUCLEOTIDE SEQUENCE</scope>
</reference>
<evidence type="ECO:0000313" key="3">
    <source>
        <dbReference type="Proteomes" id="UP000663829"/>
    </source>
</evidence>
<organism evidence="1 3">
    <name type="scientific">Didymodactylos carnosus</name>
    <dbReference type="NCBI Taxonomy" id="1234261"/>
    <lineage>
        <taxon>Eukaryota</taxon>
        <taxon>Metazoa</taxon>
        <taxon>Spiralia</taxon>
        <taxon>Gnathifera</taxon>
        <taxon>Rotifera</taxon>
        <taxon>Eurotatoria</taxon>
        <taxon>Bdelloidea</taxon>
        <taxon>Philodinida</taxon>
        <taxon>Philodinidae</taxon>
        <taxon>Didymodactylos</taxon>
    </lineage>
</organism>
<proteinExistence type="predicted"/>
<evidence type="ECO:0000313" key="1">
    <source>
        <dbReference type="EMBL" id="CAF0833096.1"/>
    </source>
</evidence>
<dbReference type="Proteomes" id="UP000681722">
    <property type="component" value="Unassembled WGS sequence"/>
</dbReference>
<dbReference type="Proteomes" id="UP000663829">
    <property type="component" value="Unassembled WGS sequence"/>
</dbReference>
<evidence type="ECO:0008006" key="4">
    <source>
        <dbReference type="Google" id="ProtNLM"/>
    </source>
</evidence>
<name>A0A813UQ59_9BILA</name>
<accession>A0A813UQ59</accession>
<dbReference type="AlphaFoldDB" id="A0A813UQ59"/>
<protein>
    <recommendedName>
        <fullName evidence="4">Integrase zinc-binding domain-containing protein</fullName>
    </recommendedName>
</protein>
<keyword evidence="3" id="KW-1185">Reference proteome</keyword>
<sequence length="262" mass="29337">MTVSTHKKDKRDYNLLERYELYIVGNDERLIKKRKTLTDTISFMVKTDELFQVIDQAHKRIGHGGRIRTLQEIKLKYGNITEEVIELYISICEACQRKRSISLPKVVSKPIRSHHLLSRGQKFGRHRSIGITHKFDLSSLPLAPETIHRITSEEELRQAVSNKQSDALTTSTITTISSSSSIQMVTTSMLQSLSDLSLKAMSSQSISDETTTVSSLITTSTTTSAALVGTPKPTPLLDLMTKTPLSPTFTLRKPQVIPEVIL</sequence>
<comment type="caution">
    <text evidence="1">The sequence shown here is derived from an EMBL/GenBank/DDBJ whole genome shotgun (WGS) entry which is preliminary data.</text>
</comment>